<proteinExistence type="predicted"/>
<dbReference type="GO" id="GO:0051287">
    <property type="term" value="F:NAD binding"/>
    <property type="evidence" value="ECO:0007669"/>
    <property type="project" value="InterPro"/>
</dbReference>
<gene>
    <name evidence="4" type="ORF">GT360_01200</name>
</gene>
<dbReference type="PANTHER" id="PTHR43333:SF1">
    <property type="entry name" value="D-ISOMER SPECIFIC 2-HYDROXYACID DEHYDROGENASE NAD-BINDING DOMAIN-CONTAINING PROTEIN"/>
    <property type="match status" value="1"/>
</dbReference>
<evidence type="ECO:0000313" key="4">
    <source>
        <dbReference type="EMBL" id="QIA64632.1"/>
    </source>
</evidence>
<dbReference type="EMBL" id="CP047475">
    <property type="protein sequence ID" value="QIA64632.1"/>
    <property type="molecule type" value="Genomic_DNA"/>
</dbReference>
<protein>
    <submittedName>
        <fullName evidence="4">D-2-hydroxyacid dehydrogenase</fullName>
    </submittedName>
</protein>
<dbReference type="InterPro" id="IPR006140">
    <property type="entry name" value="D-isomer_DH_NAD-bd"/>
</dbReference>
<evidence type="ECO:0000259" key="3">
    <source>
        <dbReference type="Pfam" id="PF02826"/>
    </source>
</evidence>
<feature type="domain" description="D-isomer specific 2-hydroxyacid dehydrogenase NAD-binding" evidence="3">
    <location>
        <begin position="98"/>
        <end position="270"/>
    </location>
</feature>
<dbReference type="PANTHER" id="PTHR43333">
    <property type="entry name" value="2-HACID_DH_C DOMAIN-CONTAINING PROTEIN"/>
    <property type="match status" value="1"/>
</dbReference>
<dbReference type="CDD" id="cd05300">
    <property type="entry name" value="2-Hacid_dh_1"/>
    <property type="match status" value="1"/>
</dbReference>
<keyword evidence="5" id="KW-1185">Reference proteome</keyword>
<sequence>MSNKLYILTEHDDVYRTLIQEKSLPQLDIVDDPTQANIVLGSPPMAQAQFEQFKQLEWLQAIYAGVDALCIKPLPERQYTLTNVKDIFGPQIAEYVLGYCIEHFRHFTLYHAQQQSKLWQPHLYQGLANKRMVILGCGSIASHLARTAKAFQLHTIGINSTGIPPKDSPFNDVFHISELHSALNQADIVVNTLPSTPETVEILNRNSLSQCQKALLFNVGRGSAINESDLVWAIENQYITHAYLDVFKQEPLDDDILWFHPKITVTPHIAALSFPYQVVEIFVENYQLWLDGYSLKFEVDLEKGY</sequence>
<dbReference type="SUPFAM" id="SSF51735">
    <property type="entry name" value="NAD(P)-binding Rossmann-fold domains"/>
    <property type="match status" value="1"/>
</dbReference>
<accession>A0A7Z2T5E0</accession>
<dbReference type="KEGG" id="vas:GT360_01200"/>
<dbReference type="Pfam" id="PF02826">
    <property type="entry name" value="2-Hacid_dh_C"/>
    <property type="match status" value="1"/>
</dbReference>
<dbReference type="AlphaFoldDB" id="A0A7Z2T5E0"/>
<dbReference type="SUPFAM" id="SSF52283">
    <property type="entry name" value="Formate/glycerate dehydrogenase catalytic domain-like"/>
    <property type="match status" value="1"/>
</dbReference>
<dbReference type="Gene3D" id="3.40.50.720">
    <property type="entry name" value="NAD(P)-binding Rossmann-like Domain"/>
    <property type="match status" value="2"/>
</dbReference>
<dbReference type="Proteomes" id="UP000464262">
    <property type="component" value="Chromosome 1"/>
</dbReference>
<keyword evidence="1" id="KW-0560">Oxidoreductase</keyword>
<name>A0A7Z2T5E0_9VIBR</name>
<dbReference type="GO" id="GO:0016491">
    <property type="term" value="F:oxidoreductase activity"/>
    <property type="evidence" value="ECO:0007669"/>
    <property type="project" value="UniProtKB-KW"/>
</dbReference>
<evidence type="ECO:0000256" key="2">
    <source>
        <dbReference type="ARBA" id="ARBA00023027"/>
    </source>
</evidence>
<organism evidence="4 5">
    <name type="scientific">Vibrio astriarenae</name>
    <dbReference type="NCBI Taxonomy" id="1481923"/>
    <lineage>
        <taxon>Bacteria</taxon>
        <taxon>Pseudomonadati</taxon>
        <taxon>Pseudomonadota</taxon>
        <taxon>Gammaproteobacteria</taxon>
        <taxon>Vibrionales</taxon>
        <taxon>Vibrionaceae</taxon>
        <taxon>Vibrio</taxon>
    </lineage>
</organism>
<reference evidence="4 5" key="1">
    <citation type="submission" date="2020-01" db="EMBL/GenBank/DDBJ databases">
        <title>Whole genome and functional gene identification of agarase of Vibrio HN897.</title>
        <authorList>
            <person name="Liu Y."/>
            <person name="Zhao Z."/>
        </authorList>
    </citation>
    <scope>NUCLEOTIDE SEQUENCE [LARGE SCALE GENOMIC DNA]</scope>
    <source>
        <strain evidence="4 5">HN897</strain>
    </source>
</reference>
<dbReference type="FunFam" id="3.40.50.720:FF:000363">
    <property type="entry name" value="D-isomer specific 2-hydroxyacid dehydrogenase"/>
    <property type="match status" value="1"/>
</dbReference>
<dbReference type="InterPro" id="IPR036291">
    <property type="entry name" value="NAD(P)-bd_dom_sf"/>
</dbReference>
<evidence type="ECO:0000313" key="5">
    <source>
        <dbReference type="Proteomes" id="UP000464262"/>
    </source>
</evidence>
<evidence type="ECO:0000256" key="1">
    <source>
        <dbReference type="ARBA" id="ARBA00023002"/>
    </source>
</evidence>
<keyword evidence="2" id="KW-0520">NAD</keyword>